<evidence type="ECO:0000313" key="2">
    <source>
        <dbReference type="Proteomes" id="UP000029226"/>
    </source>
</evidence>
<name>A0A090QWP0_NONUL</name>
<evidence type="ECO:0000313" key="1">
    <source>
        <dbReference type="EMBL" id="GAK99851.1"/>
    </source>
</evidence>
<dbReference type="Proteomes" id="UP000029226">
    <property type="component" value="Unassembled WGS sequence"/>
</dbReference>
<proteinExistence type="predicted"/>
<reference evidence="1 2" key="1">
    <citation type="journal article" date="2014" name="Genome Announc.">
        <title>Draft Genome Sequences of Marine Flavobacterium Nonlabens Strains NR17, NR24, NR27, NR32, NR33, and Ara13.</title>
        <authorList>
            <person name="Nakanishi M."/>
            <person name="Meirelles P."/>
            <person name="Suzuki R."/>
            <person name="Takatani N."/>
            <person name="Mino S."/>
            <person name="Suda W."/>
            <person name="Oshima K."/>
            <person name="Hattori M."/>
            <person name="Ohkuma M."/>
            <person name="Hosokawa M."/>
            <person name="Miyashita K."/>
            <person name="Thompson F.L."/>
            <person name="Niwa A."/>
            <person name="Sawabe T."/>
            <person name="Sawabe T."/>
        </authorList>
    </citation>
    <scope>NUCLEOTIDE SEQUENCE [LARGE SCALE GENOMIC DNA]</scope>
    <source>
        <strain evidence="2">JCM19314</strain>
    </source>
</reference>
<sequence length="52" mass="6395">MGIPYHDYIITYQNEDRSKNSYSFLMNSINYNIESFEKMINYYSPNTRIDHY</sequence>
<protein>
    <submittedName>
        <fullName evidence="1">Uncharacterized protein</fullName>
    </submittedName>
</protein>
<gene>
    <name evidence="1" type="ORF">JCM19314_1036</name>
</gene>
<organism evidence="1 2">
    <name type="scientific">Nonlabens ulvanivorans</name>
    <name type="common">Persicivirga ulvanivorans</name>
    <dbReference type="NCBI Taxonomy" id="906888"/>
    <lineage>
        <taxon>Bacteria</taxon>
        <taxon>Pseudomonadati</taxon>
        <taxon>Bacteroidota</taxon>
        <taxon>Flavobacteriia</taxon>
        <taxon>Flavobacteriales</taxon>
        <taxon>Flavobacteriaceae</taxon>
        <taxon>Nonlabens</taxon>
    </lineage>
</organism>
<dbReference type="EMBL" id="BBMM01000003">
    <property type="protein sequence ID" value="GAK99851.1"/>
    <property type="molecule type" value="Genomic_DNA"/>
</dbReference>
<comment type="caution">
    <text evidence="1">The sequence shown here is derived from an EMBL/GenBank/DDBJ whole genome shotgun (WGS) entry which is preliminary data.</text>
</comment>
<accession>A0A090QWP0</accession>
<dbReference type="AlphaFoldDB" id="A0A090QWP0"/>